<evidence type="ECO:0000256" key="2">
    <source>
        <dbReference type="ARBA" id="ARBA00022448"/>
    </source>
</evidence>
<dbReference type="Gene3D" id="1.20.1250.20">
    <property type="entry name" value="MFS general substrate transporter like domains"/>
    <property type="match status" value="1"/>
</dbReference>
<evidence type="ECO:0000256" key="3">
    <source>
        <dbReference type="ARBA" id="ARBA00022692"/>
    </source>
</evidence>
<feature type="transmembrane region" description="Helical" evidence="6">
    <location>
        <begin position="269"/>
        <end position="291"/>
    </location>
</feature>
<organism evidence="7 8">
    <name type="scientific">Diaporthe australafricana</name>
    <dbReference type="NCBI Taxonomy" id="127596"/>
    <lineage>
        <taxon>Eukaryota</taxon>
        <taxon>Fungi</taxon>
        <taxon>Dikarya</taxon>
        <taxon>Ascomycota</taxon>
        <taxon>Pezizomycotina</taxon>
        <taxon>Sordariomycetes</taxon>
        <taxon>Sordariomycetidae</taxon>
        <taxon>Diaporthales</taxon>
        <taxon>Diaporthaceae</taxon>
        <taxon>Diaporthe</taxon>
    </lineage>
</organism>
<keyword evidence="4 6" id="KW-1133">Transmembrane helix</keyword>
<evidence type="ECO:0000256" key="4">
    <source>
        <dbReference type="ARBA" id="ARBA00022989"/>
    </source>
</evidence>
<evidence type="ECO:0000313" key="7">
    <source>
        <dbReference type="EMBL" id="KAL1845503.1"/>
    </source>
</evidence>
<reference evidence="7 8" key="1">
    <citation type="journal article" date="2024" name="IMA Fungus">
        <title>IMA Genome - F19 : A genome assembly and annotation guide to empower mycologists, including annotated draft genome sequences of Ceratocystis pirilliformis, Diaporthe australafricana, Fusarium ophioides, Paecilomyces lecythidis, and Sporothrix stenoceras.</title>
        <authorList>
            <person name="Aylward J."/>
            <person name="Wilson A.M."/>
            <person name="Visagie C.M."/>
            <person name="Spraker J."/>
            <person name="Barnes I."/>
            <person name="Buitendag C."/>
            <person name="Ceriani C."/>
            <person name="Del Mar Angel L."/>
            <person name="du Plessis D."/>
            <person name="Fuchs T."/>
            <person name="Gasser K."/>
            <person name="Kramer D."/>
            <person name="Li W."/>
            <person name="Munsamy K."/>
            <person name="Piso A."/>
            <person name="Price J.L."/>
            <person name="Sonnekus B."/>
            <person name="Thomas C."/>
            <person name="van der Nest A."/>
            <person name="van Dijk A."/>
            <person name="van Heerden A."/>
            <person name="van Vuuren N."/>
            <person name="Yilmaz N."/>
            <person name="Duong T.A."/>
            <person name="van der Merwe N.A."/>
            <person name="Wingfield M.J."/>
            <person name="Wingfield B.D."/>
        </authorList>
    </citation>
    <scope>NUCLEOTIDE SEQUENCE [LARGE SCALE GENOMIC DNA]</scope>
    <source>
        <strain evidence="7 8">CMW 18300</strain>
    </source>
</reference>
<evidence type="ECO:0000256" key="1">
    <source>
        <dbReference type="ARBA" id="ARBA00004141"/>
    </source>
</evidence>
<keyword evidence="3 6" id="KW-0812">Transmembrane</keyword>
<comment type="caution">
    <text evidence="7">The sequence shown here is derived from an EMBL/GenBank/DDBJ whole genome shotgun (WGS) entry which is preliminary data.</text>
</comment>
<evidence type="ECO:0000313" key="8">
    <source>
        <dbReference type="Proteomes" id="UP001583177"/>
    </source>
</evidence>
<keyword evidence="5 6" id="KW-0472">Membrane</keyword>
<comment type="subcellular location">
    <subcellularLocation>
        <location evidence="1">Membrane</location>
        <topology evidence="1">Multi-pass membrane protein</topology>
    </subcellularLocation>
</comment>
<feature type="transmembrane region" description="Helical" evidence="6">
    <location>
        <begin position="73"/>
        <end position="94"/>
    </location>
</feature>
<gene>
    <name evidence="7" type="primary">SEO1_2</name>
    <name evidence="7" type="ORF">Daus18300_014517</name>
</gene>
<dbReference type="InterPro" id="IPR036259">
    <property type="entry name" value="MFS_trans_sf"/>
</dbReference>
<dbReference type="PANTHER" id="PTHR43791:SF15">
    <property type="entry name" value="TRANSPORTER SEO1-RELATED"/>
    <property type="match status" value="1"/>
</dbReference>
<dbReference type="Proteomes" id="UP001583177">
    <property type="component" value="Unassembled WGS sequence"/>
</dbReference>
<keyword evidence="2" id="KW-0813">Transport</keyword>
<feature type="transmembrane region" description="Helical" evidence="6">
    <location>
        <begin position="243"/>
        <end position="262"/>
    </location>
</feature>
<evidence type="ECO:0000256" key="5">
    <source>
        <dbReference type="ARBA" id="ARBA00023136"/>
    </source>
</evidence>
<keyword evidence="8" id="KW-1185">Reference proteome</keyword>
<proteinExistence type="predicted"/>
<accession>A0ABR3VUV3</accession>
<name>A0ABR3VUV3_9PEZI</name>
<dbReference type="EMBL" id="JAWRVE010000309">
    <property type="protein sequence ID" value="KAL1845503.1"/>
    <property type="molecule type" value="Genomic_DNA"/>
</dbReference>
<protein>
    <submittedName>
        <fullName evidence="7">MFS transporter (Seo1)</fullName>
    </submittedName>
</protein>
<feature type="transmembrane region" description="Helical" evidence="6">
    <location>
        <begin position="362"/>
        <end position="384"/>
    </location>
</feature>
<feature type="transmembrane region" description="Helical" evidence="6">
    <location>
        <begin position="297"/>
        <end position="317"/>
    </location>
</feature>
<feature type="transmembrane region" description="Helical" evidence="6">
    <location>
        <begin position="129"/>
        <end position="154"/>
    </location>
</feature>
<evidence type="ECO:0000256" key="6">
    <source>
        <dbReference type="SAM" id="Phobius"/>
    </source>
</evidence>
<dbReference type="SUPFAM" id="SSF103473">
    <property type="entry name" value="MFS general substrate transporter"/>
    <property type="match status" value="1"/>
</dbReference>
<dbReference type="PANTHER" id="PTHR43791">
    <property type="entry name" value="PERMEASE-RELATED"/>
    <property type="match status" value="1"/>
</dbReference>
<sequence length="388" mass="44258">MTTHTVPRDKWWKIQWYSDDDTPEERKFIIKLDLIVVPYAVLAYWVKYIDQANLNNAYVGGMKEELGFKGNELVELQTMYTVGAVVGMIPFMFLFTYVPMYWTIPAMDVLWGLFTLLQYRAHSFGEMAAYRFVIGFFECAIITIPVGILGYFLLPGTVEQPNRWILNEHDIKIAKARLERSGHVTRGKFKLSHLKQIFLSPQFWTVVLVDILFWNAGIHKSTGSFLLWIKSLGRYSPAQVNEMGTIAPALGILYNLVACFLSDLVLGPAWAITFSSLWNVTGLIMLVVWDIPEGAKWFAFATMYWSNALSSVLHGWVNTILRDSPEQRSFTLVLITIIAQSYTAWTPLLTFPTVESPNYPKGFSFCLGCAVSLIVATHILDVYIKRKE</sequence>
<feature type="transmembrane region" description="Helical" evidence="6">
    <location>
        <begin position="329"/>
        <end position="350"/>
    </location>
</feature>